<proteinExistence type="predicted"/>
<reference evidence="1 2" key="1">
    <citation type="submission" date="2024-09" db="EMBL/GenBank/DDBJ databases">
        <title>Paenibacillus zeirhizospherea sp. nov., isolated from surface of the maize (Zea mays) roots in a horticulture field, Hungary.</title>
        <authorList>
            <person name="Marton D."/>
            <person name="Farkas M."/>
            <person name="Bedics A."/>
            <person name="Toth E."/>
            <person name="Tancsics A."/>
            <person name="Boka K."/>
            <person name="Marati G."/>
            <person name="Kriszt B."/>
            <person name="Cserhati M."/>
        </authorList>
    </citation>
    <scope>NUCLEOTIDE SEQUENCE [LARGE SCALE GENOMIC DNA]</scope>
    <source>
        <strain evidence="1 2">JCM 18446</strain>
    </source>
</reference>
<evidence type="ECO:0000313" key="2">
    <source>
        <dbReference type="Proteomes" id="UP001580430"/>
    </source>
</evidence>
<dbReference type="Proteomes" id="UP001580430">
    <property type="component" value="Unassembled WGS sequence"/>
</dbReference>
<evidence type="ECO:0000313" key="1">
    <source>
        <dbReference type="EMBL" id="MFB5761080.1"/>
    </source>
</evidence>
<sequence length="72" mass="7919">MSTWARNGYEVAETAFNYDLHLFLVVQNGETLYEIVPSNLDNQADIINELSAGADINGWEDGMGNTISIQPA</sequence>
<accession>A0ABV5C3B2</accession>
<dbReference type="EMBL" id="JBHIRY010000009">
    <property type="protein sequence ID" value="MFB5761080.1"/>
    <property type="molecule type" value="Genomic_DNA"/>
</dbReference>
<dbReference type="RefSeq" id="WP_375520225.1">
    <property type="nucleotide sequence ID" value="NZ_JBHIRY010000009.1"/>
</dbReference>
<name>A0ABV5C3B2_9BACL</name>
<gene>
    <name evidence="1" type="ORF">ACE5LO_11830</name>
</gene>
<organism evidence="1 2">
    <name type="scientific">Paenibacillus medicaginis</name>
    <dbReference type="NCBI Taxonomy" id="1470560"/>
    <lineage>
        <taxon>Bacteria</taxon>
        <taxon>Bacillati</taxon>
        <taxon>Bacillota</taxon>
        <taxon>Bacilli</taxon>
        <taxon>Bacillales</taxon>
        <taxon>Paenibacillaceae</taxon>
        <taxon>Paenibacillus</taxon>
    </lineage>
</organism>
<protein>
    <submittedName>
        <fullName evidence="1">Uncharacterized protein</fullName>
    </submittedName>
</protein>
<keyword evidence="2" id="KW-1185">Reference proteome</keyword>
<comment type="caution">
    <text evidence="1">The sequence shown here is derived from an EMBL/GenBank/DDBJ whole genome shotgun (WGS) entry which is preliminary data.</text>
</comment>